<dbReference type="OrthoDB" id="7462354at2"/>
<keyword evidence="3" id="KW-1185">Reference proteome</keyword>
<dbReference type="AlphaFoldDB" id="A0A420DQV9"/>
<reference evidence="2 3" key="1">
    <citation type="submission" date="2018-09" db="EMBL/GenBank/DDBJ databases">
        <title>Genomic Encyclopedia of Archaeal and Bacterial Type Strains, Phase II (KMG-II): from individual species to whole genera.</title>
        <authorList>
            <person name="Goeker M."/>
        </authorList>
    </citation>
    <scope>NUCLEOTIDE SEQUENCE [LARGE SCALE GENOMIC DNA]</scope>
    <source>
        <strain evidence="2 3">DSM 11458</strain>
    </source>
</reference>
<dbReference type="EMBL" id="RAQK01000001">
    <property type="protein sequence ID" value="RKE96549.1"/>
    <property type="molecule type" value="Genomic_DNA"/>
</dbReference>
<name>A0A420DQV9_9RHOB</name>
<proteinExistence type="predicted"/>
<keyword evidence="1" id="KW-0472">Membrane</keyword>
<sequence length="423" mass="48177">MDVWFVGSRSALFWLALKSGFWTVLTLGFYRFWMKTRLRRWYWSSIRPGGHPLEYVGDPLEKLLGFFIAVVILTFYIGIVNLLLMFVSFSFFQSSFVGYLASVIGVIPIWFYAQYRARRYVLARTRWRGVRFGLEKGAWGYAWRALAHWLITICTAGILWPRMTFWLEKYKTDRTYFGSTKLVQGGRWQMLFPAAMPFAASVLALGVLGVWLVYITPLIHHDTQSMGELIEGLRNSLDAPEDFVPAQFHMGWRLYALIPIMLLMIYGLVHYRFVSKRILANHKHAEGVQMASKLNGMRISLIYVLGTTIAYTILLFGLLAIVGVAIGLMGPEAFFEDQMGIADPMADLPRWMSLAIVAVLYLSVFLFWSVLHHAFVTYPLMRHMAVSLSLVNIAGLAQVSQRARDEFAEAEGFAEALDLGAAI</sequence>
<dbReference type="RefSeq" id="WP_025063486.1">
    <property type="nucleotide sequence ID" value="NZ_RAQK01000001.1"/>
</dbReference>
<accession>A0A420DQV9</accession>
<dbReference type="STRING" id="1443111.Z949_3116"/>
<organism evidence="2 3">
    <name type="scientific">Sulfitobacter guttiformis</name>
    <dbReference type="NCBI Taxonomy" id="74349"/>
    <lineage>
        <taxon>Bacteria</taxon>
        <taxon>Pseudomonadati</taxon>
        <taxon>Pseudomonadota</taxon>
        <taxon>Alphaproteobacteria</taxon>
        <taxon>Rhodobacterales</taxon>
        <taxon>Roseobacteraceae</taxon>
        <taxon>Sulfitobacter</taxon>
    </lineage>
</organism>
<feature type="transmembrane region" description="Helical" evidence="1">
    <location>
        <begin position="350"/>
        <end position="371"/>
    </location>
</feature>
<comment type="caution">
    <text evidence="2">The sequence shown here is derived from an EMBL/GenBank/DDBJ whole genome shotgun (WGS) entry which is preliminary data.</text>
</comment>
<evidence type="ECO:0000313" key="3">
    <source>
        <dbReference type="Proteomes" id="UP000284407"/>
    </source>
</evidence>
<feature type="transmembrane region" description="Helical" evidence="1">
    <location>
        <begin position="301"/>
        <end position="330"/>
    </location>
</feature>
<keyword evidence="1" id="KW-0812">Transmembrane</keyword>
<feature type="transmembrane region" description="Helical" evidence="1">
    <location>
        <begin position="254"/>
        <end position="274"/>
    </location>
</feature>
<feature type="transmembrane region" description="Helical" evidence="1">
    <location>
        <begin position="12"/>
        <end position="33"/>
    </location>
</feature>
<evidence type="ECO:0000313" key="2">
    <source>
        <dbReference type="EMBL" id="RKE96549.1"/>
    </source>
</evidence>
<evidence type="ECO:0000256" key="1">
    <source>
        <dbReference type="SAM" id="Phobius"/>
    </source>
</evidence>
<dbReference type="Proteomes" id="UP000284407">
    <property type="component" value="Unassembled WGS sequence"/>
</dbReference>
<protein>
    <submittedName>
        <fullName evidence="2">Uncharacterized membrane protein YjgN (DUF898 family)</fullName>
    </submittedName>
</protein>
<feature type="transmembrane region" description="Helical" evidence="1">
    <location>
        <begin position="191"/>
        <end position="214"/>
    </location>
</feature>
<dbReference type="InterPro" id="IPR010295">
    <property type="entry name" value="DUF898"/>
</dbReference>
<gene>
    <name evidence="2" type="ORF">C8N30_1114</name>
</gene>
<dbReference type="Pfam" id="PF05987">
    <property type="entry name" value="DUF898"/>
    <property type="match status" value="1"/>
</dbReference>
<keyword evidence="1" id="KW-1133">Transmembrane helix</keyword>
<feature type="transmembrane region" description="Helical" evidence="1">
    <location>
        <begin position="96"/>
        <end position="113"/>
    </location>
</feature>
<feature type="transmembrane region" description="Helical" evidence="1">
    <location>
        <begin position="63"/>
        <end position="84"/>
    </location>
</feature>